<evidence type="ECO:0000259" key="22">
    <source>
        <dbReference type="PROSITE" id="PS50222"/>
    </source>
</evidence>
<evidence type="ECO:0000256" key="4">
    <source>
        <dbReference type="ARBA" id="ARBA00022448"/>
    </source>
</evidence>
<dbReference type="InterPro" id="IPR011992">
    <property type="entry name" value="EF-hand-dom_pair"/>
</dbReference>
<keyword evidence="12 21" id="KW-1133">Transmembrane helix</keyword>
<evidence type="ECO:0000313" key="24">
    <source>
        <dbReference type="EMBL" id="CAI8058225.1"/>
    </source>
</evidence>
<name>A0AA35XMQ5_GEOBA</name>
<evidence type="ECO:0000256" key="7">
    <source>
        <dbReference type="ARBA" id="ARBA00022692"/>
    </source>
</evidence>
<keyword evidence="4" id="KW-0813">Transport</keyword>
<keyword evidence="14" id="KW-0406">Ion transport</keyword>
<proteinExistence type="inferred from homology"/>
<evidence type="ECO:0000256" key="17">
    <source>
        <dbReference type="ARBA" id="ARBA00031360"/>
    </source>
</evidence>
<feature type="coiled-coil region" evidence="19">
    <location>
        <begin position="442"/>
        <end position="496"/>
    </location>
</feature>
<evidence type="ECO:0000256" key="15">
    <source>
        <dbReference type="ARBA" id="ARBA00023128"/>
    </source>
</evidence>
<protein>
    <recommendedName>
        <fullName evidence="3">Mitochondrial proton/calcium exchanger protein</fullName>
    </recommendedName>
    <alternativeName>
        <fullName evidence="17">Leucine zipper-EF-hand-containing transmembrane protein 1</fullName>
    </alternativeName>
</protein>
<dbReference type="Pfam" id="PF07766">
    <property type="entry name" value="LETM1_RBD"/>
    <property type="match status" value="1"/>
</dbReference>
<evidence type="ECO:0000259" key="23">
    <source>
        <dbReference type="PROSITE" id="PS51758"/>
    </source>
</evidence>
<dbReference type="PANTHER" id="PTHR14009">
    <property type="entry name" value="LEUCINE ZIPPER-EF-HAND CONTAINING TRANSMEMBRANE PROTEIN"/>
    <property type="match status" value="1"/>
</dbReference>
<gene>
    <name evidence="24" type="ORF">GBAR_LOCUS31665</name>
</gene>
<keyword evidence="16 21" id="KW-0472">Membrane</keyword>
<dbReference type="InterPro" id="IPR059005">
    <property type="entry name" value="LETM1_C"/>
</dbReference>
<dbReference type="PROSITE" id="PS00018">
    <property type="entry name" value="EF_HAND_1"/>
    <property type="match status" value="1"/>
</dbReference>
<keyword evidence="10" id="KW-0106">Calcium</keyword>
<feature type="transmembrane region" description="Helical" evidence="21">
    <location>
        <begin position="121"/>
        <end position="146"/>
    </location>
</feature>
<feature type="domain" description="EF-hand" evidence="22">
    <location>
        <begin position="556"/>
        <end position="591"/>
    </location>
</feature>
<evidence type="ECO:0000256" key="2">
    <source>
        <dbReference type="ARBA" id="ARBA00009584"/>
    </source>
</evidence>
<keyword evidence="13 19" id="KW-0175">Coiled coil</keyword>
<keyword evidence="11" id="KW-0809">Transit peptide</keyword>
<evidence type="ECO:0000256" key="18">
    <source>
        <dbReference type="PROSITE-ProRule" id="PRU01094"/>
    </source>
</evidence>
<dbReference type="GO" id="GO:0015297">
    <property type="term" value="F:antiporter activity"/>
    <property type="evidence" value="ECO:0007669"/>
    <property type="project" value="UniProtKB-KW"/>
</dbReference>
<evidence type="ECO:0000256" key="8">
    <source>
        <dbReference type="ARBA" id="ARBA00022723"/>
    </source>
</evidence>
<dbReference type="GO" id="GO:0043022">
    <property type="term" value="F:ribosome binding"/>
    <property type="evidence" value="ECO:0007669"/>
    <property type="project" value="InterPro"/>
</dbReference>
<dbReference type="GO" id="GO:0030003">
    <property type="term" value="P:intracellular monoatomic cation homeostasis"/>
    <property type="evidence" value="ECO:0007669"/>
    <property type="project" value="TreeGrafter"/>
</dbReference>
<keyword evidence="8" id="KW-0479">Metal-binding</keyword>
<evidence type="ECO:0000256" key="3">
    <source>
        <dbReference type="ARBA" id="ARBA00020557"/>
    </source>
</evidence>
<dbReference type="Proteomes" id="UP001174909">
    <property type="component" value="Unassembled WGS sequence"/>
</dbReference>
<organism evidence="24 25">
    <name type="scientific">Geodia barretti</name>
    <name type="common">Barrett's horny sponge</name>
    <dbReference type="NCBI Taxonomy" id="519541"/>
    <lineage>
        <taxon>Eukaryota</taxon>
        <taxon>Metazoa</taxon>
        <taxon>Porifera</taxon>
        <taxon>Demospongiae</taxon>
        <taxon>Heteroscleromorpha</taxon>
        <taxon>Tetractinellida</taxon>
        <taxon>Astrophorina</taxon>
        <taxon>Geodiidae</taxon>
        <taxon>Geodia</taxon>
    </lineage>
</organism>
<dbReference type="InterPro" id="IPR033122">
    <property type="entry name" value="LETM1-like_RBD"/>
</dbReference>
<keyword evidence="9" id="KW-0999">Mitochondrion inner membrane</keyword>
<keyword evidence="7 21" id="KW-0812">Transmembrane</keyword>
<dbReference type="GO" id="GO:0005743">
    <property type="term" value="C:mitochondrial inner membrane"/>
    <property type="evidence" value="ECO:0007669"/>
    <property type="project" value="UniProtKB-SubCell"/>
</dbReference>
<dbReference type="InterPro" id="IPR018247">
    <property type="entry name" value="EF_Hand_1_Ca_BS"/>
</dbReference>
<sequence length="620" mass="69958">MTHLPVSLPYLRPHPACSFAFLHTSPWKLDPNKKAVVEKAVDGLKEKKNKVAPSEREEQSVVQPKPSLAARAKEVALHYFNGFRLLVLDVRVAIRLLLKTMQGQTLTRRERKLFRRTVADMFRIVPFSVFIIIPFMEFLLPVYVYFFPNALPSTFQSSSSKADRKKKELKVKLQMAKFLQGTVEEMAVTGRRNKKEAVQEFAKFFEKIRDSGQQASTSDLIRFSKLFEDELTLDNLSTPTLKALCRLLLLQPIGSSNFLRFQLRMKLRQLMTDDKMIQKEGVESLTVAELQAASQARGMRALGMPADRLRSQLSQWLELHLRHQVPSSLLLLSRALYLPDDVPNMLQATLSTLPQPIVEEAGVRVADSSGETVDNKTRLEVIRQQETLIKEEAAEKQKEREELEAAAAPTESMEDSAPVVHTTVATPTPPEEVLDSISAAELRDLNEAVASLKGERQLEEEIQELKEEREEYREDVAELAEESQEAQEALMESKASVRLGKRVEDLISQVDSTLWQLEKDIVSGEGQDLSSAQPNSEQVIPCEELEQALTRLKETSGEAKVRSLVSVLDPDHDGNINIREIAEVVESLAQEDTDIQPQHIALIKHLIEREAEENSPTSQS</sequence>
<evidence type="ECO:0000256" key="5">
    <source>
        <dbReference type="ARBA" id="ARBA00022449"/>
    </source>
</evidence>
<evidence type="ECO:0000256" key="13">
    <source>
        <dbReference type="ARBA" id="ARBA00023054"/>
    </source>
</evidence>
<evidence type="ECO:0000256" key="10">
    <source>
        <dbReference type="ARBA" id="ARBA00022837"/>
    </source>
</evidence>
<keyword evidence="25" id="KW-1185">Reference proteome</keyword>
<accession>A0AA35XMQ5</accession>
<feature type="compositionally biased region" description="Basic and acidic residues" evidence="20">
    <location>
        <begin position="393"/>
        <end position="403"/>
    </location>
</feature>
<dbReference type="PROSITE" id="PS50222">
    <property type="entry name" value="EF_HAND_2"/>
    <property type="match status" value="1"/>
</dbReference>
<comment type="caution">
    <text evidence="24">The sequence shown here is derived from an EMBL/GenBank/DDBJ whole genome shotgun (WGS) entry which is preliminary data.</text>
</comment>
<evidence type="ECO:0000256" key="6">
    <source>
        <dbReference type="ARBA" id="ARBA00022568"/>
    </source>
</evidence>
<evidence type="ECO:0000256" key="16">
    <source>
        <dbReference type="ARBA" id="ARBA00023136"/>
    </source>
</evidence>
<evidence type="ECO:0000256" key="21">
    <source>
        <dbReference type="SAM" id="Phobius"/>
    </source>
</evidence>
<reference evidence="24" key="1">
    <citation type="submission" date="2023-03" db="EMBL/GenBank/DDBJ databases">
        <authorList>
            <person name="Steffen K."/>
            <person name="Cardenas P."/>
        </authorList>
    </citation>
    <scope>NUCLEOTIDE SEQUENCE</scope>
</reference>
<comment type="similarity">
    <text evidence="2">Belongs to the LETM1 family.</text>
</comment>
<dbReference type="EMBL" id="CASHTH010004498">
    <property type="protein sequence ID" value="CAI8058225.1"/>
    <property type="molecule type" value="Genomic_DNA"/>
</dbReference>
<evidence type="ECO:0000256" key="11">
    <source>
        <dbReference type="ARBA" id="ARBA00022946"/>
    </source>
</evidence>
<keyword evidence="6" id="KW-0109">Calcium transport</keyword>
<feature type="region of interest" description="Disordered" evidence="20">
    <location>
        <begin position="393"/>
        <end position="418"/>
    </location>
</feature>
<evidence type="ECO:0000256" key="1">
    <source>
        <dbReference type="ARBA" id="ARBA00004434"/>
    </source>
</evidence>
<keyword evidence="15 18" id="KW-0496">Mitochondrion</keyword>
<evidence type="ECO:0000256" key="20">
    <source>
        <dbReference type="SAM" id="MobiDB-lite"/>
    </source>
</evidence>
<dbReference type="SUPFAM" id="SSF47473">
    <property type="entry name" value="EF-hand"/>
    <property type="match status" value="1"/>
</dbReference>
<evidence type="ECO:0000256" key="12">
    <source>
        <dbReference type="ARBA" id="ARBA00022989"/>
    </source>
</evidence>
<dbReference type="PROSITE" id="PS51758">
    <property type="entry name" value="LETM1_RBD"/>
    <property type="match status" value="1"/>
</dbReference>
<dbReference type="AlphaFoldDB" id="A0AA35XMQ5"/>
<feature type="domain" description="Letm1 RBD" evidence="23">
    <location>
        <begin position="167"/>
        <end position="425"/>
    </location>
</feature>
<dbReference type="PANTHER" id="PTHR14009:SF1">
    <property type="entry name" value="MITOCHONDRIAL PROTON_CALCIUM EXCHANGER PROTEIN"/>
    <property type="match status" value="1"/>
</dbReference>
<dbReference type="Gene3D" id="1.10.238.10">
    <property type="entry name" value="EF-hand"/>
    <property type="match status" value="1"/>
</dbReference>
<dbReference type="Pfam" id="PF26561">
    <property type="entry name" value="LETM1_C"/>
    <property type="match status" value="1"/>
</dbReference>
<comment type="subcellular location">
    <subcellularLocation>
        <location evidence="1">Mitochondrion inner membrane</location>
        <topology evidence="1">Single-pass membrane protein</topology>
    </subcellularLocation>
</comment>
<dbReference type="GO" id="GO:0005509">
    <property type="term" value="F:calcium ion binding"/>
    <property type="evidence" value="ECO:0007669"/>
    <property type="project" value="InterPro"/>
</dbReference>
<evidence type="ECO:0000256" key="14">
    <source>
        <dbReference type="ARBA" id="ARBA00023065"/>
    </source>
</evidence>
<dbReference type="InterPro" id="IPR044202">
    <property type="entry name" value="LETM1/MDM38-like"/>
</dbReference>
<evidence type="ECO:0000256" key="19">
    <source>
        <dbReference type="SAM" id="Coils"/>
    </source>
</evidence>
<dbReference type="InterPro" id="IPR002048">
    <property type="entry name" value="EF_hand_dom"/>
</dbReference>
<evidence type="ECO:0000256" key="9">
    <source>
        <dbReference type="ARBA" id="ARBA00022792"/>
    </source>
</evidence>
<evidence type="ECO:0000313" key="25">
    <source>
        <dbReference type="Proteomes" id="UP001174909"/>
    </source>
</evidence>
<keyword evidence="5" id="KW-0050">Antiport</keyword>